<feature type="domain" description="Aldehyde dehydrogenase" evidence="8">
    <location>
        <begin position="323"/>
        <end position="393"/>
    </location>
</feature>
<comment type="caution">
    <text evidence="9">The sequence shown here is derived from an EMBL/GenBank/DDBJ whole genome shotgun (WGS) entry which is preliminary data.</text>
</comment>
<evidence type="ECO:0000256" key="3">
    <source>
        <dbReference type="ARBA" id="ARBA00022650"/>
    </source>
</evidence>
<evidence type="ECO:0000313" key="9">
    <source>
        <dbReference type="EMBL" id="MDP9896635.1"/>
    </source>
</evidence>
<dbReference type="PANTHER" id="PTHR11063">
    <property type="entry name" value="GLUTAMATE SEMIALDEHYDE DEHYDROGENASE"/>
    <property type="match status" value="1"/>
</dbReference>
<proteinExistence type="inferred from homology"/>
<dbReference type="SUPFAM" id="SSF53720">
    <property type="entry name" value="ALDH-like"/>
    <property type="match status" value="1"/>
</dbReference>
<dbReference type="EC" id="1.2.1.41" evidence="7"/>
<dbReference type="InterPro" id="IPR012134">
    <property type="entry name" value="Glu-5-SA_DH"/>
</dbReference>
<dbReference type="GO" id="GO:0055129">
    <property type="term" value="P:L-proline biosynthetic process"/>
    <property type="evidence" value="ECO:0007669"/>
    <property type="project" value="UniProtKB-UniRule"/>
</dbReference>
<dbReference type="InterPro" id="IPR016162">
    <property type="entry name" value="Ald_DH_N"/>
</dbReference>
<keyword evidence="3 7" id="KW-0641">Proline biosynthesis</keyword>
<dbReference type="CDD" id="cd07079">
    <property type="entry name" value="ALDH_F18-19_ProA-GPR"/>
    <property type="match status" value="1"/>
</dbReference>
<comment type="subcellular location">
    <subcellularLocation>
        <location evidence="7">Cytoplasm</location>
    </subcellularLocation>
</comment>
<keyword evidence="5 7" id="KW-0560">Oxidoreductase</keyword>
<keyword evidence="7" id="KW-0963">Cytoplasm</keyword>
<dbReference type="RefSeq" id="WP_307512193.1">
    <property type="nucleotide sequence ID" value="NZ_JAUSRD010000019.1"/>
</dbReference>
<sequence>MNAFNVSEHMQALGLQAKTAAFLMARADAATKNIALKALARRLREAGPVLAVANQKDLERATAAGLSAPMVDRLKLTPKVIETVALGCEQLAGMADVIGEIIGMKQQPSGIRVGQMRVPIGVFGMIYESRPNVTIEAASLAIKSGNAAILRGGSEAIESNKALALLVSEALAEAGLPVEAVQLVQTTDREAVGQLIAMPEFVDVIIPRGGKGLIERISRDAKVPVIKHLDGNCHVYVDDTAEFGMALRIVDNAKTQKYSPCNAAEGLLVSEVVAEDFLPQIAAIFAAKGVEMRCDPAAARILRSDEAALDPAAKVIDAVETDWSEEYLAAVISIKVVAGVDEAIAHINRYSSHHTDAIVTRDHVHAQRFLREVDSASVMVNASTRFADGFEFGLGAEIGISTDKFHARGPVGIEGLTSLKYVVLGQGEVRT</sequence>
<evidence type="ECO:0000256" key="1">
    <source>
        <dbReference type="ARBA" id="ARBA00004985"/>
    </source>
</evidence>
<dbReference type="GO" id="GO:0004350">
    <property type="term" value="F:glutamate-5-semialdehyde dehydrogenase activity"/>
    <property type="evidence" value="ECO:0007669"/>
    <property type="project" value="UniProtKB-UniRule"/>
</dbReference>
<reference evidence="9" key="1">
    <citation type="submission" date="2023-07" db="EMBL/GenBank/DDBJ databases">
        <title>Sorghum-associated microbial communities from plants grown in Nebraska, USA.</title>
        <authorList>
            <person name="Schachtman D."/>
        </authorList>
    </citation>
    <scope>NUCLEOTIDE SEQUENCE</scope>
    <source>
        <strain evidence="9">DS3754</strain>
    </source>
</reference>
<gene>
    <name evidence="7" type="primary">proA</name>
    <name evidence="9" type="ORF">J2W31_005771</name>
</gene>
<organism evidence="9 10">
    <name type="scientific">Variovorax boronicumulans</name>
    <dbReference type="NCBI Taxonomy" id="436515"/>
    <lineage>
        <taxon>Bacteria</taxon>
        <taxon>Pseudomonadati</taxon>
        <taxon>Pseudomonadota</taxon>
        <taxon>Betaproteobacteria</taxon>
        <taxon>Burkholderiales</taxon>
        <taxon>Comamonadaceae</taxon>
        <taxon>Variovorax</taxon>
    </lineage>
</organism>
<dbReference type="EMBL" id="JAUSRD010000019">
    <property type="protein sequence ID" value="MDP9896635.1"/>
    <property type="molecule type" value="Genomic_DNA"/>
</dbReference>
<feature type="domain" description="Aldehyde dehydrogenase" evidence="8">
    <location>
        <begin position="24"/>
        <end position="286"/>
    </location>
</feature>
<evidence type="ECO:0000256" key="5">
    <source>
        <dbReference type="ARBA" id="ARBA00023002"/>
    </source>
</evidence>
<evidence type="ECO:0000256" key="7">
    <source>
        <dbReference type="HAMAP-Rule" id="MF_00412"/>
    </source>
</evidence>
<dbReference type="Gene3D" id="3.40.605.10">
    <property type="entry name" value="Aldehyde Dehydrogenase, Chain A, domain 1"/>
    <property type="match status" value="1"/>
</dbReference>
<dbReference type="FunFam" id="3.40.309.10:FF:000006">
    <property type="entry name" value="Gamma-glutamyl phosphate reductase"/>
    <property type="match status" value="1"/>
</dbReference>
<dbReference type="PROSITE" id="PS01223">
    <property type="entry name" value="PROA"/>
    <property type="match status" value="1"/>
</dbReference>
<dbReference type="InterPro" id="IPR016163">
    <property type="entry name" value="Ald_DH_C"/>
</dbReference>
<dbReference type="PIRSF" id="PIRSF000151">
    <property type="entry name" value="GPR"/>
    <property type="match status" value="1"/>
</dbReference>
<evidence type="ECO:0000259" key="8">
    <source>
        <dbReference type="Pfam" id="PF00171"/>
    </source>
</evidence>
<comment type="similarity">
    <text evidence="7">Belongs to the gamma-glutamyl phosphate reductase family.</text>
</comment>
<dbReference type="HAMAP" id="MF_00412">
    <property type="entry name" value="ProA"/>
    <property type="match status" value="1"/>
</dbReference>
<dbReference type="PANTHER" id="PTHR11063:SF8">
    <property type="entry name" value="DELTA-1-PYRROLINE-5-CARBOXYLATE SYNTHASE"/>
    <property type="match status" value="1"/>
</dbReference>
<evidence type="ECO:0000256" key="6">
    <source>
        <dbReference type="ARBA" id="ARBA00049024"/>
    </source>
</evidence>
<evidence type="ECO:0000256" key="4">
    <source>
        <dbReference type="ARBA" id="ARBA00022857"/>
    </source>
</evidence>
<dbReference type="InterPro" id="IPR020593">
    <property type="entry name" value="G-glutamylP_reductase_CS"/>
</dbReference>
<evidence type="ECO:0000256" key="2">
    <source>
        <dbReference type="ARBA" id="ARBA00022605"/>
    </source>
</evidence>
<protein>
    <recommendedName>
        <fullName evidence="7">Gamma-glutamyl phosphate reductase</fullName>
        <shortName evidence="7">GPR</shortName>
        <ecNumber evidence="7">1.2.1.41</ecNumber>
    </recommendedName>
    <alternativeName>
        <fullName evidence="7">Glutamate-5-semialdehyde dehydrogenase</fullName>
    </alternativeName>
    <alternativeName>
        <fullName evidence="7">Glutamyl-gamma-semialdehyde dehydrogenase</fullName>
        <shortName evidence="7">GSA dehydrogenase</shortName>
    </alternativeName>
</protein>
<dbReference type="AlphaFoldDB" id="A0AAW8D245"/>
<accession>A0AAW8D245</accession>
<dbReference type="InterPro" id="IPR000965">
    <property type="entry name" value="GPR_dom"/>
</dbReference>
<dbReference type="Proteomes" id="UP001242045">
    <property type="component" value="Unassembled WGS sequence"/>
</dbReference>
<comment type="function">
    <text evidence="7">Catalyzes the NADPH-dependent reduction of L-glutamate 5-phosphate into L-glutamate 5-semialdehyde and phosphate. The product spontaneously undergoes cyclization to form 1-pyrroline-5-carboxylate.</text>
</comment>
<dbReference type="Pfam" id="PF00171">
    <property type="entry name" value="Aldedh"/>
    <property type="match status" value="2"/>
</dbReference>
<dbReference type="GO" id="GO:0005737">
    <property type="term" value="C:cytoplasm"/>
    <property type="evidence" value="ECO:0007669"/>
    <property type="project" value="UniProtKB-SubCell"/>
</dbReference>
<evidence type="ECO:0000313" key="10">
    <source>
        <dbReference type="Proteomes" id="UP001242045"/>
    </source>
</evidence>
<keyword evidence="4 7" id="KW-0521">NADP</keyword>
<dbReference type="NCBIfam" id="NF001221">
    <property type="entry name" value="PRK00197.1"/>
    <property type="match status" value="1"/>
</dbReference>
<comment type="catalytic activity">
    <reaction evidence="6 7">
        <text>L-glutamate 5-semialdehyde + phosphate + NADP(+) = L-glutamyl 5-phosphate + NADPH + H(+)</text>
        <dbReference type="Rhea" id="RHEA:19541"/>
        <dbReference type="ChEBI" id="CHEBI:15378"/>
        <dbReference type="ChEBI" id="CHEBI:43474"/>
        <dbReference type="ChEBI" id="CHEBI:57783"/>
        <dbReference type="ChEBI" id="CHEBI:58066"/>
        <dbReference type="ChEBI" id="CHEBI:58274"/>
        <dbReference type="ChEBI" id="CHEBI:58349"/>
        <dbReference type="EC" id="1.2.1.41"/>
    </reaction>
</comment>
<dbReference type="NCBIfam" id="TIGR00407">
    <property type="entry name" value="proA"/>
    <property type="match status" value="1"/>
</dbReference>
<dbReference type="Gene3D" id="3.40.309.10">
    <property type="entry name" value="Aldehyde Dehydrogenase, Chain A, domain 2"/>
    <property type="match status" value="1"/>
</dbReference>
<dbReference type="InterPro" id="IPR015590">
    <property type="entry name" value="Aldehyde_DH_dom"/>
</dbReference>
<dbReference type="GO" id="GO:0050661">
    <property type="term" value="F:NADP binding"/>
    <property type="evidence" value="ECO:0007669"/>
    <property type="project" value="InterPro"/>
</dbReference>
<name>A0AAW8D245_9BURK</name>
<comment type="pathway">
    <text evidence="1 7">Amino-acid biosynthesis; L-proline biosynthesis; L-glutamate 5-semialdehyde from L-glutamate: step 2/2.</text>
</comment>
<keyword evidence="2 7" id="KW-0028">Amino-acid biosynthesis</keyword>
<dbReference type="InterPro" id="IPR016161">
    <property type="entry name" value="Ald_DH/histidinol_DH"/>
</dbReference>